<name>A0ABU8NL47_9SPHI</name>
<feature type="domain" description="Cation efflux protein cytoplasmic" evidence="9">
    <location>
        <begin position="215"/>
        <end position="293"/>
    </location>
</feature>
<organism evidence="10 11">
    <name type="scientific">Pedobacter panaciterrae</name>
    <dbReference type="NCBI Taxonomy" id="363849"/>
    <lineage>
        <taxon>Bacteria</taxon>
        <taxon>Pseudomonadati</taxon>
        <taxon>Bacteroidota</taxon>
        <taxon>Sphingobacteriia</taxon>
        <taxon>Sphingobacteriales</taxon>
        <taxon>Sphingobacteriaceae</taxon>
        <taxon>Pedobacter</taxon>
    </lineage>
</organism>
<reference evidence="10 11" key="1">
    <citation type="submission" date="2024-03" db="EMBL/GenBank/DDBJ databases">
        <title>Sequence of Lycoming College Course Isolates.</title>
        <authorList>
            <person name="Plotts O."/>
            <person name="Newman J."/>
        </authorList>
    </citation>
    <scope>NUCLEOTIDE SEQUENCE [LARGE SCALE GENOMIC DNA]</scope>
    <source>
        <strain evidence="10 11">CJB-3</strain>
    </source>
</reference>
<comment type="similarity">
    <text evidence="2">Belongs to the cation diffusion facilitator (CDF) transporter (TC 2.A.4) family.</text>
</comment>
<dbReference type="SUPFAM" id="SSF161111">
    <property type="entry name" value="Cation efflux protein transmembrane domain-like"/>
    <property type="match status" value="1"/>
</dbReference>
<feature type="domain" description="Cation efflux protein transmembrane" evidence="8">
    <location>
        <begin position="18"/>
        <end position="211"/>
    </location>
</feature>
<gene>
    <name evidence="10" type="ORF">WAE58_10990</name>
</gene>
<keyword evidence="11" id="KW-1185">Reference proteome</keyword>
<dbReference type="PANTHER" id="PTHR43840">
    <property type="entry name" value="MITOCHONDRIAL METAL TRANSPORTER 1-RELATED"/>
    <property type="match status" value="1"/>
</dbReference>
<dbReference type="RefSeq" id="WP_172659552.1">
    <property type="nucleotide sequence ID" value="NZ_CBFGNQ010000006.1"/>
</dbReference>
<evidence type="ECO:0000259" key="9">
    <source>
        <dbReference type="Pfam" id="PF16916"/>
    </source>
</evidence>
<evidence type="ECO:0000256" key="1">
    <source>
        <dbReference type="ARBA" id="ARBA00004141"/>
    </source>
</evidence>
<feature type="transmembrane region" description="Helical" evidence="7">
    <location>
        <begin position="86"/>
        <end position="106"/>
    </location>
</feature>
<keyword evidence="5 7" id="KW-1133">Transmembrane helix</keyword>
<evidence type="ECO:0000313" key="11">
    <source>
        <dbReference type="Proteomes" id="UP001378956"/>
    </source>
</evidence>
<dbReference type="InterPro" id="IPR027469">
    <property type="entry name" value="Cation_efflux_TMD_sf"/>
</dbReference>
<evidence type="ECO:0000256" key="3">
    <source>
        <dbReference type="ARBA" id="ARBA00022448"/>
    </source>
</evidence>
<comment type="subcellular location">
    <subcellularLocation>
        <location evidence="1">Membrane</location>
        <topology evidence="1">Multi-pass membrane protein</topology>
    </subcellularLocation>
</comment>
<dbReference type="Gene3D" id="3.30.70.1350">
    <property type="entry name" value="Cation efflux protein, cytoplasmic domain"/>
    <property type="match status" value="1"/>
</dbReference>
<evidence type="ECO:0000256" key="6">
    <source>
        <dbReference type="ARBA" id="ARBA00023136"/>
    </source>
</evidence>
<keyword evidence="3" id="KW-0813">Transport</keyword>
<dbReference type="InterPro" id="IPR058533">
    <property type="entry name" value="Cation_efflux_TM"/>
</dbReference>
<accession>A0ABU8NL47</accession>
<dbReference type="Pfam" id="PF01545">
    <property type="entry name" value="Cation_efflux"/>
    <property type="match status" value="1"/>
</dbReference>
<dbReference type="PANTHER" id="PTHR43840:SF15">
    <property type="entry name" value="MITOCHONDRIAL METAL TRANSPORTER 1-RELATED"/>
    <property type="match status" value="1"/>
</dbReference>
<evidence type="ECO:0000256" key="2">
    <source>
        <dbReference type="ARBA" id="ARBA00008114"/>
    </source>
</evidence>
<dbReference type="InterPro" id="IPR002524">
    <property type="entry name" value="Cation_efflux"/>
</dbReference>
<dbReference type="SUPFAM" id="SSF160240">
    <property type="entry name" value="Cation efflux protein cytoplasmic domain-like"/>
    <property type="match status" value="1"/>
</dbReference>
<keyword evidence="6 7" id="KW-0472">Membrane</keyword>
<evidence type="ECO:0000259" key="8">
    <source>
        <dbReference type="Pfam" id="PF01545"/>
    </source>
</evidence>
<dbReference type="EMBL" id="JBBEUB010000003">
    <property type="protein sequence ID" value="MEJ2902954.1"/>
    <property type="molecule type" value="Genomic_DNA"/>
</dbReference>
<dbReference type="Proteomes" id="UP001378956">
    <property type="component" value="Unassembled WGS sequence"/>
</dbReference>
<protein>
    <submittedName>
        <fullName evidence="10">Cation diffusion facilitator family transporter</fullName>
    </submittedName>
</protein>
<dbReference type="InterPro" id="IPR050291">
    <property type="entry name" value="CDF_Transporter"/>
</dbReference>
<dbReference type="NCBIfam" id="TIGR01297">
    <property type="entry name" value="CDF"/>
    <property type="match status" value="1"/>
</dbReference>
<evidence type="ECO:0000313" key="10">
    <source>
        <dbReference type="EMBL" id="MEJ2902954.1"/>
    </source>
</evidence>
<evidence type="ECO:0000256" key="4">
    <source>
        <dbReference type="ARBA" id="ARBA00022692"/>
    </source>
</evidence>
<feature type="transmembrane region" description="Helical" evidence="7">
    <location>
        <begin position="186"/>
        <end position="203"/>
    </location>
</feature>
<comment type="caution">
    <text evidence="10">The sequence shown here is derived from an EMBL/GenBank/DDBJ whole genome shotgun (WGS) entry which is preliminary data.</text>
</comment>
<dbReference type="Gene3D" id="1.20.1510.10">
    <property type="entry name" value="Cation efflux protein transmembrane domain"/>
    <property type="match status" value="1"/>
</dbReference>
<sequence length="295" mass="32253">MELSSKNSSKEAIRTTQLGIIISIALIFIKGLSGYLGHSYALIADATESGADVVSSGLLWLALIYAQRPADQGHPYGHGKAEPIAALLIGLFLIAAAGWIGYHSIYYIRTPHGLPKSYTLIVLLVVILSKELLFRYVLKIGKRLNSQAVKADAYHHRSDAITSIAAFIGIVIALVLGKGYEGADDWAALMACVFIIYNAIKIIRPAFSEIMDAAPSPEFIAEITEIAAQHIEVKEVEKCYVRKMGLQYYVDMHIEVDGTIDVFTAHQVAHQVKDELLASDLSIKDVIIHVEPHSA</sequence>
<dbReference type="Pfam" id="PF16916">
    <property type="entry name" value="ZT_dimer"/>
    <property type="match status" value="1"/>
</dbReference>
<evidence type="ECO:0000256" key="7">
    <source>
        <dbReference type="SAM" id="Phobius"/>
    </source>
</evidence>
<feature type="transmembrane region" description="Helical" evidence="7">
    <location>
        <begin position="159"/>
        <end position="180"/>
    </location>
</feature>
<evidence type="ECO:0000256" key="5">
    <source>
        <dbReference type="ARBA" id="ARBA00022989"/>
    </source>
</evidence>
<dbReference type="InterPro" id="IPR036837">
    <property type="entry name" value="Cation_efflux_CTD_sf"/>
</dbReference>
<feature type="transmembrane region" description="Helical" evidence="7">
    <location>
        <begin position="12"/>
        <end position="29"/>
    </location>
</feature>
<keyword evidence="4 7" id="KW-0812">Transmembrane</keyword>
<feature type="transmembrane region" description="Helical" evidence="7">
    <location>
        <begin position="118"/>
        <end position="138"/>
    </location>
</feature>
<dbReference type="InterPro" id="IPR027470">
    <property type="entry name" value="Cation_efflux_CTD"/>
</dbReference>
<proteinExistence type="inferred from homology"/>